<dbReference type="GO" id="GO:0045087">
    <property type="term" value="P:innate immune response"/>
    <property type="evidence" value="ECO:0007669"/>
    <property type="project" value="TreeGrafter"/>
</dbReference>
<dbReference type="InterPro" id="IPR001427">
    <property type="entry name" value="RNaseA"/>
</dbReference>
<evidence type="ECO:0000256" key="2">
    <source>
        <dbReference type="ARBA" id="ARBA00005600"/>
    </source>
</evidence>
<gene>
    <name evidence="5" type="ORF">MDA_GLEAN10006041</name>
</gene>
<dbReference type="PANTHER" id="PTHR11437">
    <property type="entry name" value="RIBONUCLEASE"/>
    <property type="match status" value="1"/>
</dbReference>
<reference evidence="6" key="1">
    <citation type="journal article" date="2013" name="Science">
        <title>Comparative analysis of bat genomes provides insight into the evolution of flight and immunity.</title>
        <authorList>
            <person name="Zhang G."/>
            <person name="Cowled C."/>
            <person name="Shi Z."/>
            <person name="Huang Z."/>
            <person name="Bishop-Lilly K.A."/>
            <person name="Fang X."/>
            <person name="Wynne J.W."/>
            <person name="Xiong Z."/>
            <person name="Baker M.L."/>
            <person name="Zhao W."/>
            <person name="Tachedjian M."/>
            <person name="Zhu Y."/>
            <person name="Zhou P."/>
            <person name="Jiang X."/>
            <person name="Ng J."/>
            <person name="Yang L."/>
            <person name="Wu L."/>
            <person name="Xiao J."/>
            <person name="Feng Y."/>
            <person name="Chen Y."/>
            <person name="Sun X."/>
            <person name="Zhang Y."/>
            <person name="Marsh G.A."/>
            <person name="Crameri G."/>
            <person name="Broder C.C."/>
            <person name="Frey K.G."/>
            <person name="Wang L.F."/>
            <person name="Wang J."/>
        </authorList>
    </citation>
    <scope>NUCLEOTIDE SEQUENCE [LARGE SCALE GENOMIC DNA]</scope>
</reference>
<dbReference type="SMART" id="SM00092">
    <property type="entry name" value="RNAse_Pc"/>
    <property type="match status" value="1"/>
</dbReference>
<sequence length="109" mass="11559">MAPARAGFAPCCCSCCWGCGWPRSAPSPNTVSAQWFETQNVQPSPQGCKGVTGNISKHANHCKGLHTFLHEAFSSVAATCHTPSIACKIGQESCHRSQKPVSLTTCELP</sequence>
<organism evidence="5 6">
    <name type="scientific">Myotis davidii</name>
    <name type="common">David's myotis</name>
    <dbReference type="NCBI Taxonomy" id="225400"/>
    <lineage>
        <taxon>Eukaryota</taxon>
        <taxon>Metazoa</taxon>
        <taxon>Chordata</taxon>
        <taxon>Craniata</taxon>
        <taxon>Vertebrata</taxon>
        <taxon>Euteleostomi</taxon>
        <taxon>Mammalia</taxon>
        <taxon>Eutheria</taxon>
        <taxon>Laurasiatheria</taxon>
        <taxon>Chiroptera</taxon>
        <taxon>Yangochiroptera</taxon>
        <taxon>Vespertilionidae</taxon>
        <taxon>Myotis</taxon>
    </lineage>
</organism>
<dbReference type="EMBL" id="KB113180">
    <property type="protein sequence ID" value="ELK23772.1"/>
    <property type="molecule type" value="Genomic_DNA"/>
</dbReference>
<evidence type="ECO:0000313" key="6">
    <source>
        <dbReference type="Proteomes" id="UP000010556"/>
    </source>
</evidence>
<accession>L5LC43</accession>
<name>L5LC43_MYODS</name>
<comment type="similarity">
    <text evidence="2">Belongs to the pancreatic ribonuclease family.</text>
</comment>
<dbReference type="GO" id="GO:0050830">
    <property type="term" value="P:defense response to Gram-positive bacterium"/>
    <property type="evidence" value="ECO:0007669"/>
    <property type="project" value="TreeGrafter"/>
</dbReference>
<protein>
    <submittedName>
        <fullName evidence="5">Ribonuclease 7</fullName>
    </submittedName>
</protein>
<dbReference type="GO" id="GO:0005615">
    <property type="term" value="C:extracellular space"/>
    <property type="evidence" value="ECO:0007669"/>
    <property type="project" value="TreeGrafter"/>
</dbReference>
<keyword evidence="3" id="KW-0964">Secreted</keyword>
<dbReference type="Proteomes" id="UP000010556">
    <property type="component" value="Unassembled WGS sequence"/>
</dbReference>
<evidence type="ECO:0000259" key="4">
    <source>
        <dbReference type="SMART" id="SM00092"/>
    </source>
</evidence>
<comment type="subcellular location">
    <subcellularLocation>
        <location evidence="1">Secreted</location>
    </subcellularLocation>
</comment>
<evidence type="ECO:0000256" key="3">
    <source>
        <dbReference type="ARBA" id="ARBA00022525"/>
    </source>
</evidence>
<dbReference type="PRINTS" id="PR00794">
    <property type="entry name" value="RIBONUCLEASE"/>
</dbReference>
<feature type="domain" description="Ribonuclease A-domain" evidence="4">
    <location>
        <begin position="29"/>
        <end position="109"/>
    </location>
</feature>
<dbReference type="Gene3D" id="3.10.130.10">
    <property type="entry name" value="Ribonuclease A-like domain"/>
    <property type="match status" value="1"/>
</dbReference>
<dbReference type="GO" id="GO:0050829">
    <property type="term" value="P:defense response to Gram-negative bacterium"/>
    <property type="evidence" value="ECO:0007669"/>
    <property type="project" value="TreeGrafter"/>
</dbReference>
<evidence type="ECO:0000256" key="1">
    <source>
        <dbReference type="ARBA" id="ARBA00004613"/>
    </source>
</evidence>
<dbReference type="InterPro" id="IPR023412">
    <property type="entry name" value="RNaseA_domain"/>
</dbReference>
<dbReference type="SUPFAM" id="SSF54076">
    <property type="entry name" value="RNase A-like"/>
    <property type="match status" value="1"/>
</dbReference>
<dbReference type="GO" id="GO:0003676">
    <property type="term" value="F:nucleic acid binding"/>
    <property type="evidence" value="ECO:0007669"/>
    <property type="project" value="InterPro"/>
</dbReference>
<dbReference type="GO" id="GO:0050832">
    <property type="term" value="P:defense response to fungus"/>
    <property type="evidence" value="ECO:0007669"/>
    <property type="project" value="TreeGrafter"/>
</dbReference>
<keyword evidence="6" id="KW-1185">Reference proteome</keyword>
<dbReference type="PANTHER" id="PTHR11437:SF31">
    <property type="entry name" value="RIBONUCLEASE 7"/>
    <property type="match status" value="1"/>
</dbReference>
<dbReference type="GO" id="GO:0004540">
    <property type="term" value="F:RNA nuclease activity"/>
    <property type="evidence" value="ECO:0007669"/>
    <property type="project" value="TreeGrafter"/>
</dbReference>
<evidence type="ECO:0000313" key="5">
    <source>
        <dbReference type="EMBL" id="ELK23772.1"/>
    </source>
</evidence>
<dbReference type="InterPro" id="IPR036816">
    <property type="entry name" value="RNaseA-like_dom_sf"/>
</dbReference>
<dbReference type="Pfam" id="PF00074">
    <property type="entry name" value="RnaseA"/>
    <property type="match status" value="1"/>
</dbReference>
<dbReference type="AlphaFoldDB" id="L5LC43"/>
<proteinExistence type="inferred from homology"/>